<dbReference type="EC" id="3.6.1.7" evidence="2 4"/>
<dbReference type="GO" id="GO:0003998">
    <property type="term" value="F:acylphosphatase activity"/>
    <property type="evidence" value="ECO:0007669"/>
    <property type="project" value="UniProtKB-EC"/>
</dbReference>
<evidence type="ECO:0000256" key="5">
    <source>
        <dbReference type="RuleBase" id="RU004168"/>
    </source>
</evidence>
<dbReference type="PANTHER" id="PTHR47268">
    <property type="entry name" value="ACYLPHOSPHATASE"/>
    <property type="match status" value="1"/>
</dbReference>
<reference evidence="7 8" key="1">
    <citation type="journal article" date="2015" name="Nature">
        <title>rRNA introns, odd ribosomes, and small enigmatic genomes across a large radiation of phyla.</title>
        <authorList>
            <person name="Brown C.T."/>
            <person name="Hug L.A."/>
            <person name="Thomas B.C."/>
            <person name="Sharon I."/>
            <person name="Castelle C.J."/>
            <person name="Singh A."/>
            <person name="Wilkins M.J."/>
            <person name="Williams K.H."/>
            <person name="Banfield J.F."/>
        </authorList>
    </citation>
    <scope>NUCLEOTIDE SEQUENCE [LARGE SCALE GENOMIC DNA]</scope>
</reference>
<feature type="domain" description="Acylphosphatase-like" evidence="6">
    <location>
        <begin position="3"/>
        <end position="90"/>
    </location>
</feature>
<dbReference type="InterPro" id="IPR001792">
    <property type="entry name" value="Acylphosphatase-like_dom"/>
</dbReference>
<comment type="similarity">
    <text evidence="1 5">Belongs to the acylphosphatase family.</text>
</comment>
<name>A0A0G1IJP9_9BACT</name>
<evidence type="ECO:0000313" key="8">
    <source>
        <dbReference type="Proteomes" id="UP000034521"/>
    </source>
</evidence>
<dbReference type="PANTHER" id="PTHR47268:SF4">
    <property type="entry name" value="ACYLPHOSPHATASE"/>
    <property type="match status" value="1"/>
</dbReference>
<comment type="caution">
    <text evidence="7">The sequence shown here is derived from an EMBL/GenBank/DDBJ whole genome shotgun (WGS) entry which is preliminary data.</text>
</comment>
<feature type="active site" evidence="4">
    <location>
        <position position="36"/>
    </location>
</feature>
<dbReference type="InterPro" id="IPR017968">
    <property type="entry name" value="Acylphosphatase_CS"/>
</dbReference>
<evidence type="ECO:0000313" key="7">
    <source>
        <dbReference type="EMBL" id="KKT59395.1"/>
    </source>
</evidence>
<keyword evidence="4" id="KW-0378">Hydrolase</keyword>
<dbReference type="InterPro" id="IPR036046">
    <property type="entry name" value="Acylphosphatase-like_dom_sf"/>
</dbReference>
<evidence type="ECO:0000256" key="2">
    <source>
        <dbReference type="ARBA" id="ARBA00012150"/>
    </source>
</evidence>
<evidence type="ECO:0000256" key="4">
    <source>
        <dbReference type="PROSITE-ProRule" id="PRU00520"/>
    </source>
</evidence>
<protein>
    <recommendedName>
        <fullName evidence="2 4">acylphosphatase</fullName>
        <ecNumber evidence="2 4">3.6.1.7</ecNumber>
    </recommendedName>
</protein>
<gene>
    <name evidence="7" type="ORF">UW52_C0040G0008</name>
</gene>
<dbReference type="EMBL" id="LCIQ01000040">
    <property type="protein sequence ID" value="KKT59395.1"/>
    <property type="molecule type" value="Genomic_DNA"/>
</dbReference>
<dbReference type="PROSITE" id="PS00151">
    <property type="entry name" value="ACYLPHOSPHATASE_2"/>
    <property type="match status" value="1"/>
</dbReference>
<proteinExistence type="inferred from homology"/>
<accession>A0A0G1IJP9</accession>
<dbReference type="PRINTS" id="PR00112">
    <property type="entry name" value="ACYLPHPHTASE"/>
</dbReference>
<dbReference type="Pfam" id="PF00708">
    <property type="entry name" value="Acylphosphatase"/>
    <property type="match status" value="1"/>
</dbReference>
<comment type="catalytic activity">
    <reaction evidence="3 4">
        <text>an acyl phosphate + H2O = a carboxylate + phosphate + H(+)</text>
        <dbReference type="Rhea" id="RHEA:14965"/>
        <dbReference type="ChEBI" id="CHEBI:15377"/>
        <dbReference type="ChEBI" id="CHEBI:15378"/>
        <dbReference type="ChEBI" id="CHEBI:29067"/>
        <dbReference type="ChEBI" id="CHEBI:43474"/>
        <dbReference type="ChEBI" id="CHEBI:59918"/>
        <dbReference type="EC" id="3.6.1.7"/>
    </reaction>
</comment>
<feature type="active site" evidence="4">
    <location>
        <position position="18"/>
    </location>
</feature>
<dbReference type="SUPFAM" id="SSF54975">
    <property type="entry name" value="Acylphosphatase/BLUF domain-like"/>
    <property type="match status" value="1"/>
</dbReference>
<dbReference type="Gene3D" id="3.30.70.100">
    <property type="match status" value="1"/>
</dbReference>
<evidence type="ECO:0000256" key="1">
    <source>
        <dbReference type="ARBA" id="ARBA00005614"/>
    </source>
</evidence>
<dbReference type="PROSITE" id="PS51160">
    <property type="entry name" value="ACYLPHOSPHATASE_3"/>
    <property type="match status" value="1"/>
</dbReference>
<dbReference type="InterPro" id="IPR020456">
    <property type="entry name" value="Acylphosphatase"/>
</dbReference>
<organism evidence="7 8">
    <name type="scientific">Candidatus Gottesmanbacteria bacterium GW2011_GWA1_44_24b</name>
    <dbReference type="NCBI Taxonomy" id="1618437"/>
    <lineage>
        <taxon>Bacteria</taxon>
        <taxon>Candidatus Gottesmaniibacteriota</taxon>
    </lineage>
</organism>
<evidence type="ECO:0000259" key="6">
    <source>
        <dbReference type="PROSITE" id="PS51160"/>
    </source>
</evidence>
<dbReference type="Proteomes" id="UP000034521">
    <property type="component" value="Unassembled WGS sequence"/>
</dbReference>
<sequence>MKQYHLIITGDVQGIGYRSWIKREAQRLDIAGWVKNREDGSVEAVVQGEKKHVEQILERAKKGPEVAWVEKVIVTEQPVEKNLFTFEVIY</sequence>
<dbReference type="AlphaFoldDB" id="A0A0G1IJP9"/>
<evidence type="ECO:0000256" key="3">
    <source>
        <dbReference type="ARBA" id="ARBA00047645"/>
    </source>
</evidence>